<reference evidence="1 2" key="1">
    <citation type="submission" date="2021-01" db="EMBL/GenBank/DDBJ databases">
        <title>FDA dAtabase for Regulatory Grade micrObial Sequences (FDA-ARGOS): Supporting development and validation of Infectious Disease Dx tests.</title>
        <authorList>
            <person name="Sproer C."/>
            <person name="Gronow S."/>
            <person name="Severitt S."/>
            <person name="Schroder I."/>
            <person name="Tallon L."/>
            <person name="Sadzewicz L."/>
            <person name="Zhao X."/>
            <person name="Boylan J."/>
            <person name="Ott S."/>
            <person name="Bowen H."/>
            <person name="Vavikolanu K."/>
            <person name="Mehta A."/>
            <person name="Aluvathingal J."/>
            <person name="Nadendla S."/>
            <person name="Lowell S."/>
            <person name="Myers T."/>
            <person name="Yan Y."/>
            <person name="Sichtig H."/>
        </authorList>
    </citation>
    <scope>NUCLEOTIDE SEQUENCE [LARGE SCALE GENOMIC DNA]</scope>
    <source>
        <strain evidence="1 2">FDAARGOS_1115</strain>
    </source>
</reference>
<gene>
    <name evidence="1" type="ORF">I6I72_10070</name>
</gene>
<sequence length="88" mass="10173">MKFLIKYIDAEREAQAVNVYHADRVAAEREGAKRGWPRMTETPASYLSLQVYKAARRAKLDNIPETWEDFADLVDDMEVIDDVENPTQ</sequence>
<proteinExistence type="predicted"/>
<dbReference type="EMBL" id="CP068158">
    <property type="protein sequence ID" value="QQU76446.1"/>
    <property type="molecule type" value="Genomic_DNA"/>
</dbReference>
<dbReference type="Proteomes" id="UP000595757">
    <property type="component" value="Chromosome"/>
</dbReference>
<dbReference type="GeneID" id="72412340"/>
<protein>
    <submittedName>
        <fullName evidence="1">Uncharacterized protein</fullName>
    </submittedName>
</protein>
<dbReference type="RefSeq" id="WP_070420701.1">
    <property type="nucleotide sequence ID" value="NZ_CP068158.1"/>
</dbReference>
<evidence type="ECO:0000313" key="2">
    <source>
        <dbReference type="Proteomes" id="UP000595757"/>
    </source>
</evidence>
<organism evidence="1 2">
    <name type="scientific">Corynebacterium striatum</name>
    <dbReference type="NCBI Taxonomy" id="43770"/>
    <lineage>
        <taxon>Bacteria</taxon>
        <taxon>Bacillati</taxon>
        <taxon>Actinomycetota</taxon>
        <taxon>Actinomycetes</taxon>
        <taxon>Mycobacteriales</taxon>
        <taxon>Corynebacteriaceae</taxon>
        <taxon>Corynebacterium</taxon>
    </lineage>
</organism>
<name>A0ABX7DDD1_CORST</name>
<accession>A0ABX7DDD1</accession>
<evidence type="ECO:0000313" key="1">
    <source>
        <dbReference type="EMBL" id="QQU76446.1"/>
    </source>
</evidence>
<keyword evidence="2" id="KW-1185">Reference proteome</keyword>